<gene>
    <name evidence="1" type="ORF">GEV33_006026</name>
</gene>
<dbReference type="Proteomes" id="UP000719412">
    <property type="component" value="Unassembled WGS sequence"/>
</dbReference>
<dbReference type="AlphaFoldDB" id="A0A8J6HLE2"/>
<organism evidence="1 2">
    <name type="scientific">Tenebrio molitor</name>
    <name type="common">Yellow mealworm beetle</name>
    <dbReference type="NCBI Taxonomy" id="7067"/>
    <lineage>
        <taxon>Eukaryota</taxon>
        <taxon>Metazoa</taxon>
        <taxon>Ecdysozoa</taxon>
        <taxon>Arthropoda</taxon>
        <taxon>Hexapoda</taxon>
        <taxon>Insecta</taxon>
        <taxon>Pterygota</taxon>
        <taxon>Neoptera</taxon>
        <taxon>Endopterygota</taxon>
        <taxon>Coleoptera</taxon>
        <taxon>Polyphaga</taxon>
        <taxon>Cucujiformia</taxon>
        <taxon>Tenebrionidae</taxon>
        <taxon>Tenebrio</taxon>
    </lineage>
</organism>
<protein>
    <recommendedName>
        <fullName evidence="3">CCHC-type domain-containing protein</fullName>
    </recommendedName>
</protein>
<sequence length="188" mass="21248">MDMEKVGVTLPLGLRTDRMRKMTEAIFHDTSIQVTVYAPVNADRGNVISKKKDNRKAILTEGEGATIASRKEVKYSLIATGLIKQEERLLMKALRPAYGESQTATITAVEEDAERMIKAGTVRVRLSLWCAAQMRLDPEKCFRYGHKARDCGEEDGSRCCRQCANGGHVRKHCMESTYCPLRHVKTRW</sequence>
<reference evidence="1" key="1">
    <citation type="journal article" date="2020" name="J Insects Food Feed">
        <title>The yellow mealworm (Tenebrio molitor) genome: a resource for the emerging insects as food and feed industry.</title>
        <authorList>
            <person name="Eriksson T."/>
            <person name="Andere A."/>
            <person name="Kelstrup H."/>
            <person name="Emery V."/>
            <person name="Picard C."/>
        </authorList>
    </citation>
    <scope>NUCLEOTIDE SEQUENCE</scope>
    <source>
        <strain evidence="1">Stoneville</strain>
        <tissue evidence="1">Whole head</tissue>
    </source>
</reference>
<evidence type="ECO:0008006" key="3">
    <source>
        <dbReference type="Google" id="ProtNLM"/>
    </source>
</evidence>
<keyword evidence="2" id="KW-1185">Reference proteome</keyword>
<dbReference type="EMBL" id="JABDTM020020975">
    <property type="protein sequence ID" value="KAH0816765.1"/>
    <property type="molecule type" value="Genomic_DNA"/>
</dbReference>
<evidence type="ECO:0000313" key="1">
    <source>
        <dbReference type="EMBL" id="KAH0816765.1"/>
    </source>
</evidence>
<name>A0A8J6HLE2_TENMO</name>
<comment type="caution">
    <text evidence="1">The sequence shown here is derived from an EMBL/GenBank/DDBJ whole genome shotgun (WGS) entry which is preliminary data.</text>
</comment>
<evidence type="ECO:0000313" key="2">
    <source>
        <dbReference type="Proteomes" id="UP000719412"/>
    </source>
</evidence>
<accession>A0A8J6HLE2</accession>
<proteinExistence type="predicted"/>
<reference evidence="1" key="2">
    <citation type="submission" date="2021-08" db="EMBL/GenBank/DDBJ databases">
        <authorList>
            <person name="Eriksson T."/>
        </authorList>
    </citation>
    <scope>NUCLEOTIDE SEQUENCE</scope>
    <source>
        <strain evidence="1">Stoneville</strain>
        <tissue evidence="1">Whole head</tissue>
    </source>
</reference>